<evidence type="ECO:0000256" key="1">
    <source>
        <dbReference type="SAM" id="MobiDB-lite"/>
    </source>
</evidence>
<evidence type="ECO:0008006" key="4">
    <source>
        <dbReference type="Google" id="ProtNLM"/>
    </source>
</evidence>
<feature type="compositionally biased region" description="Polar residues" evidence="1">
    <location>
        <begin position="82"/>
        <end position="92"/>
    </location>
</feature>
<reference evidence="2" key="1">
    <citation type="submission" date="2022-01" db="EMBL/GenBank/DDBJ databases">
        <authorList>
            <person name="King R."/>
        </authorList>
    </citation>
    <scope>NUCLEOTIDE SEQUENCE</scope>
</reference>
<evidence type="ECO:0000313" key="2">
    <source>
        <dbReference type="EMBL" id="CAH1405523.1"/>
    </source>
</evidence>
<name>A0A9P0HML2_NEZVI</name>
<protein>
    <recommendedName>
        <fullName evidence="4">Tumor protein p53-inducible protein 13</fullName>
    </recommendedName>
</protein>
<dbReference type="Proteomes" id="UP001152798">
    <property type="component" value="Chromosome 6"/>
</dbReference>
<dbReference type="GO" id="GO:0005737">
    <property type="term" value="C:cytoplasm"/>
    <property type="evidence" value="ECO:0007669"/>
    <property type="project" value="TreeGrafter"/>
</dbReference>
<dbReference type="EMBL" id="OV725082">
    <property type="protein sequence ID" value="CAH1405523.1"/>
    <property type="molecule type" value="Genomic_DNA"/>
</dbReference>
<dbReference type="PANTHER" id="PTHR34179:SF1">
    <property type="entry name" value="TUMOR PROTEIN P53-INDUCIBLE PROTEIN 13"/>
    <property type="match status" value="1"/>
</dbReference>
<evidence type="ECO:0000313" key="3">
    <source>
        <dbReference type="Proteomes" id="UP001152798"/>
    </source>
</evidence>
<organism evidence="2 3">
    <name type="scientific">Nezara viridula</name>
    <name type="common">Southern green stink bug</name>
    <name type="synonym">Cimex viridulus</name>
    <dbReference type="NCBI Taxonomy" id="85310"/>
    <lineage>
        <taxon>Eukaryota</taxon>
        <taxon>Metazoa</taxon>
        <taxon>Ecdysozoa</taxon>
        <taxon>Arthropoda</taxon>
        <taxon>Hexapoda</taxon>
        <taxon>Insecta</taxon>
        <taxon>Pterygota</taxon>
        <taxon>Neoptera</taxon>
        <taxon>Paraneoptera</taxon>
        <taxon>Hemiptera</taxon>
        <taxon>Heteroptera</taxon>
        <taxon>Panheteroptera</taxon>
        <taxon>Pentatomomorpha</taxon>
        <taxon>Pentatomoidea</taxon>
        <taxon>Pentatomidae</taxon>
        <taxon>Pentatominae</taxon>
        <taxon>Nezara</taxon>
    </lineage>
</organism>
<dbReference type="InterPro" id="IPR021454">
    <property type="entry name" value="DUF3105"/>
</dbReference>
<dbReference type="AlphaFoldDB" id="A0A9P0HML2"/>
<proteinExistence type="predicted"/>
<dbReference type="PANTHER" id="PTHR34179">
    <property type="entry name" value="TUMOR PROTEIN P53-INDUCIBLE PROTEIN 13"/>
    <property type="match status" value="1"/>
</dbReference>
<keyword evidence="3" id="KW-1185">Reference proteome</keyword>
<accession>A0A9P0HML2</accession>
<dbReference type="Pfam" id="PF11303">
    <property type="entry name" value="DUF3105"/>
    <property type="match status" value="1"/>
</dbReference>
<sequence>MVDNNMKGRWWNLHTLYVNIIFYFCVYDSVESIQYAYPYSSNFLGIKRNYPGHIAKKDFSAYMKAMNTKNPESWTGRWLPESSPTELPSTTALHPGNLNSSVPFALSSNSSKSEQHSFSSLNPENVTTSSTVLQKDPITNFLALLSSLVSDTTPESWSGRWLPESTTAITPLSDQLKSVQYDKESEPSIKYSLSTKLRNDSLMSRPEESWTGRWLPERITSRPNVQQPASQAAPVNSMWQMINSTCDDGKTNLTVDWDGDPVNYTCYDPHNYFEPNHDLPNLIIKSAIPKAYKAKHACMNTKLEYPTDLPTFGTHRPAWPKYGEYTFLPKQRWLHNLEHGAVVMLYHPCAHPVLVNELKEMVASCLYRHIISPYTLLPPDRPMALLTWGWAMLLTSPDKRGVRNFIREHALRGPEATSKNGQFSQGLIIPAKIITDVDDNNELGLCPQTLF</sequence>
<dbReference type="OrthoDB" id="5960270at2759"/>
<feature type="region of interest" description="Disordered" evidence="1">
    <location>
        <begin position="73"/>
        <end position="92"/>
    </location>
</feature>
<gene>
    <name evidence="2" type="ORF">NEZAVI_LOCUS13718</name>
</gene>